<protein>
    <submittedName>
        <fullName evidence="1">Uncharacterized protein</fullName>
    </submittedName>
</protein>
<gene>
    <name evidence="1" type="ORF">Tci_834156</name>
</gene>
<name>A0A699Q9V4_TANCI</name>
<evidence type="ECO:0000313" key="1">
    <source>
        <dbReference type="EMBL" id="GFC62186.1"/>
    </source>
</evidence>
<proteinExistence type="predicted"/>
<dbReference type="AlphaFoldDB" id="A0A699Q9V4"/>
<comment type="caution">
    <text evidence="1">The sequence shown here is derived from an EMBL/GenBank/DDBJ whole genome shotgun (WGS) entry which is preliminary data.</text>
</comment>
<organism evidence="1">
    <name type="scientific">Tanacetum cinerariifolium</name>
    <name type="common">Dalmatian daisy</name>
    <name type="synonym">Chrysanthemum cinerariifolium</name>
    <dbReference type="NCBI Taxonomy" id="118510"/>
    <lineage>
        <taxon>Eukaryota</taxon>
        <taxon>Viridiplantae</taxon>
        <taxon>Streptophyta</taxon>
        <taxon>Embryophyta</taxon>
        <taxon>Tracheophyta</taxon>
        <taxon>Spermatophyta</taxon>
        <taxon>Magnoliopsida</taxon>
        <taxon>eudicotyledons</taxon>
        <taxon>Gunneridae</taxon>
        <taxon>Pentapetalae</taxon>
        <taxon>asterids</taxon>
        <taxon>campanulids</taxon>
        <taxon>Asterales</taxon>
        <taxon>Asteraceae</taxon>
        <taxon>Asteroideae</taxon>
        <taxon>Anthemideae</taxon>
        <taxon>Anthemidinae</taxon>
        <taxon>Tanacetum</taxon>
    </lineage>
</organism>
<feature type="non-terminal residue" evidence="1">
    <location>
        <position position="1"/>
    </location>
</feature>
<accession>A0A699Q9V4</accession>
<sequence>EGIREVGFDLQPSEGGNQCFLGYNWLLWLVTQLDSTALTGARVGDVAGAEDWFFLSRSNALTMSLSSATSDEMAGVEELEFTLATTVLARDCRTFDLL</sequence>
<reference evidence="1" key="1">
    <citation type="journal article" date="2019" name="Sci. Rep.">
        <title>Draft genome of Tanacetum cinerariifolium, the natural source of mosquito coil.</title>
        <authorList>
            <person name="Yamashiro T."/>
            <person name="Shiraishi A."/>
            <person name="Satake H."/>
            <person name="Nakayama K."/>
        </authorList>
    </citation>
    <scope>NUCLEOTIDE SEQUENCE</scope>
</reference>
<dbReference type="EMBL" id="BKCJ010992823">
    <property type="protein sequence ID" value="GFC62186.1"/>
    <property type="molecule type" value="Genomic_DNA"/>
</dbReference>